<feature type="repeat" description="ANK" evidence="3">
    <location>
        <begin position="910"/>
        <end position="938"/>
    </location>
</feature>
<dbReference type="InterPro" id="IPR002110">
    <property type="entry name" value="Ankyrin_rpt"/>
</dbReference>
<protein>
    <submittedName>
        <fullName evidence="4">Uncharacterized protein</fullName>
    </submittedName>
</protein>
<feature type="repeat" description="ANK" evidence="3">
    <location>
        <begin position="315"/>
        <end position="342"/>
    </location>
</feature>
<dbReference type="InParanoid" id="C1GE95"/>
<dbReference type="OMA" id="LHYHYLL"/>
<dbReference type="EMBL" id="KN275962">
    <property type="protein sequence ID" value="EEH49502.1"/>
    <property type="molecule type" value="Genomic_DNA"/>
</dbReference>
<keyword evidence="5" id="KW-1185">Reference proteome</keyword>
<dbReference type="KEGG" id="pbn:PADG_05581"/>
<dbReference type="GeneID" id="22584481"/>
<dbReference type="PROSITE" id="PS50088">
    <property type="entry name" value="ANK_REPEAT"/>
    <property type="match status" value="7"/>
</dbReference>
<feature type="repeat" description="ANK" evidence="3">
    <location>
        <begin position="419"/>
        <end position="447"/>
    </location>
</feature>
<dbReference type="RefSeq" id="XP_010761059.1">
    <property type="nucleotide sequence ID" value="XM_010762757.1"/>
</dbReference>
<feature type="repeat" description="ANK" evidence="3">
    <location>
        <begin position="980"/>
        <end position="1012"/>
    </location>
</feature>
<gene>
    <name evidence="4" type="ORF">PADG_05581</name>
</gene>
<dbReference type="Pfam" id="PF12796">
    <property type="entry name" value="Ank_2"/>
    <property type="match status" value="3"/>
</dbReference>
<dbReference type="AlphaFoldDB" id="C1GE95"/>
<keyword evidence="1" id="KW-0677">Repeat</keyword>
<feature type="repeat" description="ANK" evidence="3">
    <location>
        <begin position="861"/>
        <end position="893"/>
    </location>
</feature>
<keyword evidence="2 3" id="KW-0040">ANK repeat</keyword>
<dbReference type="Pfam" id="PF00023">
    <property type="entry name" value="Ank"/>
    <property type="match status" value="3"/>
</dbReference>
<evidence type="ECO:0000313" key="4">
    <source>
        <dbReference type="EMBL" id="EEH49502.1"/>
    </source>
</evidence>
<dbReference type="VEuPathDB" id="FungiDB:PADG_05581"/>
<feature type="repeat" description="ANK" evidence="3">
    <location>
        <begin position="945"/>
        <end position="977"/>
    </location>
</feature>
<organism evidence="4 5">
    <name type="scientific">Paracoccidioides brasiliensis (strain Pb18)</name>
    <dbReference type="NCBI Taxonomy" id="502780"/>
    <lineage>
        <taxon>Eukaryota</taxon>
        <taxon>Fungi</taxon>
        <taxon>Dikarya</taxon>
        <taxon>Ascomycota</taxon>
        <taxon>Pezizomycotina</taxon>
        <taxon>Eurotiomycetes</taxon>
        <taxon>Eurotiomycetidae</taxon>
        <taxon>Onygenales</taxon>
        <taxon>Ajellomycetaceae</taxon>
        <taxon>Paracoccidioides</taxon>
    </lineage>
</organism>
<evidence type="ECO:0000313" key="5">
    <source>
        <dbReference type="Proteomes" id="UP000001628"/>
    </source>
</evidence>
<dbReference type="PANTHER" id="PTHR24198:SF165">
    <property type="entry name" value="ANKYRIN REPEAT-CONTAINING PROTEIN-RELATED"/>
    <property type="match status" value="1"/>
</dbReference>
<dbReference type="GO" id="GO:0005737">
    <property type="term" value="C:cytoplasm"/>
    <property type="evidence" value="ECO:0007669"/>
    <property type="project" value="TreeGrafter"/>
</dbReference>
<dbReference type="SMART" id="SM00248">
    <property type="entry name" value="ANK"/>
    <property type="match status" value="12"/>
</dbReference>
<name>C1GE95_PARBD</name>
<proteinExistence type="predicted"/>
<evidence type="ECO:0000256" key="1">
    <source>
        <dbReference type="ARBA" id="ARBA00022737"/>
    </source>
</evidence>
<dbReference type="InterPro" id="IPR036770">
    <property type="entry name" value="Ankyrin_rpt-contain_sf"/>
</dbReference>
<evidence type="ECO:0000256" key="2">
    <source>
        <dbReference type="ARBA" id="ARBA00023043"/>
    </source>
</evidence>
<reference evidence="4 5" key="1">
    <citation type="journal article" date="2011" name="PLoS Genet.">
        <title>Comparative genomic analysis of human fungal pathogens causing paracoccidioidomycosis.</title>
        <authorList>
            <person name="Desjardins C.A."/>
            <person name="Champion M.D."/>
            <person name="Holder J.W."/>
            <person name="Muszewska A."/>
            <person name="Goldberg J."/>
            <person name="Bailao A.M."/>
            <person name="Brigido M.M."/>
            <person name="Ferreira M.E."/>
            <person name="Garcia A.M."/>
            <person name="Grynberg M."/>
            <person name="Gujja S."/>
            <person name="Heiman D.I."/>
            <person name="Henn M.R."/>
            <person name="Kodira C.D."/>
            <person name="Leon-Narvaez H."/>
            <person name="Longo L.V."/>
            <person name="Ma L.J."/>
            <person name="Malavazi I."/>
            <person name="Matsuo A.L."/>
            <person name="Morais F.V."/>
            <person name="Pereira M."/>
            <person name="Rodriguez-Brito S."/>
            <person name="Sakthikumar S."/>
            <person name="Salem-Izacc S.M."/>
            <person name="Sykes S.M."/>
            <person name="Teixeira M.M."/>
            <person name="Vallejo M.C."/>
            <person name="Walter M.E."/>
            <person name="Yandava C."/>
            <person name="Young S."/>
            <person name="Zeng Q."/>
            <person name="Zucker J."/>
            <person name="Felipe M.S."/>
            <person name="Goldman G.H."/>
            <person name="Haas B.J."/>
            <person name="McEwen J.G."/>
            <person name="Nino-Vega G."/>
            <person name="Puccia R."/>
            <person name="San-Blas G."/>
            <person name="Soares C.M."/>
            <person name="Birren B.W."/>
            <person name="Cuomo C.A."/>
        </authorList>
    </citation>
    <scope>NUCLEOTIDE SEQUENCE [LARGE SCALE GENOMIC DNA]</scope>
    <source>
        <strain evidence="4 5">Pb18</strain>
    </source>
</reference>
<feature type="repeat" description="ANK" evidence="3">
    <location>
        <begin position="481"/>
        <end position="513"/>
    </location>
</feature>
<dbReference type="PROSITE" id="PS50297">
    <property type="entry name" value="ANK_REP_REGION"/>
    <property type="match status" value="6"/>
</dbReference>
<dbReference type="SUPFAM" id="SSF48403">
    <property type="entry name" value="Ankyrin repeat"/>
    <property type="match status" value="3"/>
</dbReference>
<dbReference type="Proteomes" id="UP000001628">
    <property type="component" value="Unassembled WGS sequence"/>
</dbReference>
<dbReference type="HOGENOM" id="CLU_008198_1_0_1"/>
<dbReference type="OrthoDB" id="4199987at2759"/>
<sequence length="1083" mass="118969">MDMYFIRQTDLELLFDVSSSCTIMDDDVDEAWTCVDVATTEINEDDSDNDNRSTVMVSRVSSPLSIQFQEVRALSPPPIQVSWPVTLPWFQFQNVYIKDPTKMMLLLKECNIKAKAKEENTAYVAMVGSRNFELSTSNAAGITRAAVEIGKSMPQSVAGEHSTTMEILAGGRDTLEAKLEVFRLLAYQLSNNLIEGVEDEEGDEIESKFERIVRMFREVNLPRKMWVKVFSEEHDRTTAAFVEGLFEAAIVTSSLDIAEALLKVGADPDQPIQGGMMGTVERPIQYTVDTGARCVEMAGLLVKAGADVDGVTEDNEASALHITAKRGTLKMAKLLVESGADIRRWVPPEYCNDPVSGFTPLTFAAGRSKHMDRTSHDKIAEPADEGVLTVTAESEGLRILRYLLSLHDCRKDRDILQDALTVAAHQGRADMVELLLAAGARVNEENSSGFTALQTTVWQNYSTLKIASMFLKLGADPNCGSKLSALHMAAAKCDSRFVQLLVDNGANINSHITLVPEEDGPILGLHFRDRRQTDLNKIIAHLHTPLQLALHKLPETLCPPTKADTGAMILLNAGANFIGGELVQAVDFNNETLVQVMLDKGIDINEKSWKGSTALQVCLDSGYGNLAAYLLRNGARLQGGELFSAFKTGQQELVNVLLANGASLQDTGPNGESILEASCLGQKWQQMFWSIKHGPTRYDSAALCAAVCNFNAGSSITPIRNLLRQRKFGKVDRLFEGTAVGFAAYRASWPVLSCLLDLEDLNTCIVPLRGYYGYTNLILHYHYLLGQNYKNQFWRDSSMIRCSALVPAIMRGNWKIVQSLLDARYRPDALSMLVAIEKCTESEISKLISNGVDVNARVRRDLDTPLQLASRRKRVELVRLFLDHGADVNAPAAIGVPTLDHWGEGPNELPPRSALQAAVQHGHLELIEMLLAAGADVNGPLSPDAGATALQLAAARGYLGIAKQLLERGAQIDAARAGTKGRTALEAAAEHGRLDMVQFLLENGAKTEGDGAWQYHRAIGFASRNGHQTIARLLEDWRDWTPNDYEHGSFDDLLDDEFEDSYYDRMLGNDDSDVDTGGEEDSS</sequence>
<dbReference type="PANTHER" id="PTHR24198">
    <property type="entry name" value="ANKYRIN REPEAT AND PROTEIN KINASE DOMAIN-CONTAINING PROTEIN"/>
    <property type="match status" value="1"/>
</dbReference>
<evidence type="ECO:0000256" key="3">
    <source>
        <dbReference type="PROSITE-ProRule" id="PRU00023"/>
    </source>
</evidence>
<accession>C1GE95</accession>
<dbReference type="eggNOG" id="KOG4177">
    <property type="taxonomic scope" value="Eukaryota"/>
</dbReference>
<dbReference type="Gene3D" id="1.25.40.20">
    <property type="entry name" value="Ankyrin repeat-containing domain"/>
    <property type="match status" value="4"/>
</dbReference>